<proteinExistence type="predicted"/>
<organism evidence="1 2">
    <name type="scientific">Stichopus japonicus</name>
    <name type="common">Sea cucumber</name>
    <dbReference type="NCBI Taxonomy" id="307972"/>
    <lineage>
        <taxon>Eukaryota</taxon>
        <taxon>Metazoa</taxon>
        <taxon>Echinodermata</taxon>
        <taxon>Eleutherozoa</taxon>
        <taxon>Echinozoa</taxon>
        <taxon>Holothuroidea</taxon>
        <taxon>Aspidochirotacea</taxon>
        <taxon>Aspidochirotida</taxon>
        <taxon>Stichopodidae</taxon>
        <taxon>Apostichopus</taxon>
    </lineage>
</organism>
<dbReference type="AlphaFoldDB" id="A0A2G8LE64"/>
<comment type="caution">
    <text evidence="1">The sequence shown here is derived from an EMBL/GenBank/DDBJ whole genome shotgun (WGS) entry which is preliminary data.</text>
</comment>
<keyword evidence="1" id="KW-0418">Kinase</keyword>
<dbReference type="EMBL" id="MRZV01000111">
    <property type="protein sequence ID" value="PIK58507.1"/>
    <property type="molecule type" value="Genomic_DNA"/>
</dbReference>
<evidence type="ECO:0000313" key="1">
    <source>
        <dbReference type="EMBL" id="PIK58507.1"/>
    </source>
</evidence>
<dbReference type="OrthoDB" id="63989at2759"/>
<gene>
    <name evidence="1" type="ORF">BSL78_04588</name>
</gene>
<protein>
    <submittedName>
        <fullName evidence="1">Putative serine/threonine-protein kinase/endoribonuclease IRE1-like</fullName>
    </submittedName>
</protein>
<dbReference type="GO" id="GO:0016301">
    <property type="term" value="F:kinase activity"/>
    <property type="evidence" value="ECO:0007669"/>
    <property type="project" value="UniProtKB-KW"/>
</dbReference>
<name>A0A2G8LE64_STIJA</name>
<reference evidence="1 2" key="1">
    <citation type="journal article" date="2017" name="PLoS Biol.">
        <title>The sea cucumber genome provides insights into morphological evolution and visceral regeneration.</title>
        <authorList>
            <person name="Zhang X."/>
            <person name="Sun L."/>
            <person name="Yuan J."/>
            <person name="Sun Y."/>
            <person name="Gao Y."/>
            <person name="Zhang L."/>
            <person name="Li S."/>
            <person name="Dai H."/>
            <person name="Hamel J.F."/>
            <person name="Liu C."/>
            <person name="Yu Y."/>
            <person name="Liu S."/>
            <person name="Lin W."/>
            <person name="Guo K."/>
            <person name="Jin S."/>
            <person name="Xu P."/>
            <person name="Storey K.B."/>
            <person name="Huan P."/>
            <person name="Zhang T."/>
            <person name="Zhou Y."/>
            <person name="Zhang J."/>
            <person name="Lin C."/>
            <person name="Li X."/>
            <person name="Xing L."/>
            <person name="Huo D."/>
            <person name="Sun M."/>
            <person name="Wang L."/>
            <person name="Mercier A."/>
            <person name="Li F."/>
            <person name="Yang H."/>
            <person name="Xiang J."/>
        </authorList>
    </citation>
    <scope>NUCLEOTIDE SEQUENCE [LARGE SCALE GENOMIC DNA]</scope>
    <source>
        <strain evidence="1">Shaxun</strain>
        <tissue evidence="1">Muscle</tissue>
    </source>
</reference>
<keyword evidence="1" id="KW-0808">Transferase</keyword>
<accession>A0A2G8LE64</accession>
<sequence length="233" mass="27090">MFIDYYSEHSSPVNIWRPIVIDYYSEHSSPVSLWRPVFTDYYSEHTSPLSLWRPIFIDYYTEHLSLSGASLLLRNFKPYRQWNVTYTDYSSHVATDEADYELRHFSSISDGVVITMDINTGELLWDTTYGSPVVGMYQLQGEGLHKIPFTSIAPETLGHLLHGGDFPQWRDRLLGYEKESHLIPTLYIGEYKHGVFAFPAVVEEDTVPVIVRRSLIFMIFIVRHYAFSCTLKE</sequence>
<keyword evidence="2" id="KW-1185">Reference proteome</keyword>
<evidence type="ECO:0000313" key="2">
    <source>
        <dbReference type="Proteomes" id="UP000230750"/>
    </source>
</evidence>
<dbReference type="Proteomes" id="UP000230750">
    <property type="component" value="Unassembled WGS sequence"/>
</dbReference>
<dbReference type="STRING" id="307972.A0A2G8LE64"/>